<reference evidence="3 4" key="1">
    <citation type="submission" date="2020-07" db="EMBL/GenBank/DDBJ databases">
        <title>Sequencing the genomes of 1000 actinobacteria strains.</title>
        <authorList>
            <person name="Klenk H.-P."/>
        </authorList>
    </citation>
    <scope>NUCLEOTIDE SEQUENCE [LARGE SCALE GENOMIC DNA]</scope>
    <source>
        <strain evidence="3 4">DSM 15664</strain>
    </source>
</reference>
<evidence type="ECO:0000256" key="1">
    <source>
        <dbReference type="SAM" id="MobiDB-lite"/>
    </source>
</evidence>
<dbReference type="AlphaFoldDB" id="A0A7Z0J2T0"/>
<gene>
    <name evidence="3" type="ORF">HNR11_000770</name>
</gene>
<feature type="region of interest" description="Disordered" evidence="1">
    <location>
        <begin position="1"/>
        <end position="23"/>
    </location>
</feature>
<dbReference type="RefSeq" id="WP_343050581.1">
    <property type="nucleotide sequence ID" value="NZ_BAAALK010000006.1"/>
</dbReference>
<dbReference type="EMBL" id="JACCFQ010000001">
    <property type="protein sequence ID" value="NYJ16236.1"/>
    <property type="molecule type" value="Genomic_DNA"/>
</dbReference>
<organism evidence="3 4">
    <name type="scientific">Nesterenkonia sandarakina</name>
    <dbReference type="NCBI Taxonomy" id="272918"/>
    <lineage>
        <taxon>Bacteria</taxon>
        <taxon>Bacillati</taxon>
        <taxon>Actinomycetota</taxon>
        <taxon>Actinomycetes</taxon>
        <taxon>Micrococcales</taxon>
        <taxon>Micrococcaceae</taxon>
        <taxon>Nesterenkonia</taxon>
    </lineage>
</organism>
<feature type="transmembrane region" description="Helical" evidence="2">
    <location>
        <begin position="211"/>
        <end position="232"/>
    </location>
</feature>
<keyword evidence="2" id="KW-0472">Membrane</keyword>
<feature type="compositionally biased region" description="Low complexity" evidence="1">
    <location>
        <begin position="9"/>
        <end position="20"/>
    </location>
</feature>
<keyword evidence="2" id="KW-0812">Transmembrane</keyword>
<comment type="caution">
    <text evidence="3">The sequence shown here is derived from an EMBL/GenBank/DDBJ whole genome shotgun (WGS) entry which is preliminary data.</text>
</comment>
<feature type="transmembrane region" description="Helical" evidence="2">
    <location>
        <begin position="328"/>
        <end position="347"/>
    </location>
</feature>
<evidence type="ECO:0000313" key="3">
    <source>
        <dbReference type="EMBL" id="NYJ16236.1"/>
    </source>
</evidence>
<accession>A0A7Z0J2T0</accession>
<dbReference type="Proteomes" id="UP000560069">
    <property type="component" value="Unassembled WGS sequence"/>
</dbReference>
<evidence type="ECO:0000256" key="2">
    <source>
        <dbReference type="SAM" id="Phobius"/>
    </source>
</evidence>
<proteinExistence type="predicted"/>
<protein>
    <submittedName>
        <fullName evidence="3">Uncharacterized protein</fullName>
    </submittedName>
</protein>
<feature type="transmembrane region" description="Helical" evidence="2">
    <location>
        <begin position="238"/>
        <end position="261"/>
    </location>
</feature>
<keyword evidence="2" id="KW-1133">Transmembrane helix</keyword>
<feature type="transmembrane region" description="Helical" evidence="2">
    <location>
        <begin position="282"/>
        <end position="308"/>
    </location>
</feature>
<name>A0A7Z0J2T0_9MICC</name>
<keyword evidence="4" id="KW-1185">Reference proteome</keyword>
<sequence>MSESESEPASETASGPEPASGSVSAKPFHILLLADPGLPTRRVKSIRESFTARARQLIDGEVTVSAETRMLRIHPDATLDIDSVRKMEEDHADADAVIMLTEIPRHTHGYPLISEIFPEQNVAIVSCPTLGAWATKRRIQKVFTGSLLRLLPPGTGPDPEEYDQRWSRWQSTERGEALGLFAHTITGGPRTVLGMVLGNDPLRTVPKLSSALAAGAATGAFGIFYSSIWQMADALSPLRLVVVGLAAMITMIVWLIIRDGLWDRPRNRSLTTVVTLYNGSTAITLLVCILMLYLALVVVIFLAGLVIIDAEYLASVISSEVSVLNYLNIAWFSAGMGVFAGAIGSSFDSGVDLRRLTHGQRERQREYTESA</sequence>
<evidence type="ECO:0000313" key="4">
    <source>
        <dbReference type="Proteomes" id="UP000560069"/>
    </source>
</evidence>